<evidence type="ECO:0000313" key="1">
    <source>
        <dbReference type="EMBL" id="KIW42409.1"/>
    </source>
</evidence>
<organism evidence="1 2">
    <name type="scientific">Exophiala oligosperma</name>
    <dbReference type="NCBI Taxonomy" id="215243"/>
    <lineage>
        <taxon>Eukaryota</taxon>
        <taxon>Fungi</taxon>
        <taxon>Dikarya</taxon>
        <taxon>Ascomycota</taxon>
        <taxon>Pezizomycotina</taxon>
        <taxon>Eurotiomycetes</taxon>
        <taxon>Chaetothyriomycetidae</taxon>
        <taxon>Chaetothyriales</taxon>
        <taxon>Herpotrichiellaceae</taxon>
        <taxon>Exophiala</taxon>
    </lineage>
</organism>
<evidence type="ECO:0000313" key="2">
    <source>
        <dbReference type="Proteomes" id="UP000053342"/>
    </source>
</evidence>
<dbReference type="EMBL" id="KN847336">
    <property type="protein sequence ID" value="KIW42409.1"/>
    <property type="molecule type" value="Genomic_DNA"/>
</dbReference>
<dbReference type="GeneID" id="27358038"/>
<protein>
    <submittedName>
        <fullName evidence="1">Uncharacterized protein</fullName>
    </submittedName>
</protein>
<dbReference type="Proteomes" id="UP000053342">
    <property type="component" value="Unassembled WGS sequence"/>
</dbReference>
<dbReference type="AlphaFoldDB" id="A0A0D2E3P9"/>
<gene>
    <name evidence="1" type="ORF">PV06_05964</name>
</gene>
<dbReference type="VEuPathDB" id="FungiDB:PV06_05964"/>
<dbReference type="RefSeq" id="XP_016262625.1">
    <property type="nucleotide sequence ID" value="XM_016407021.1"/>
</dbReference>
<proteinExistence type="predicted"/>
<sequence>MVTRMDQLYDTQYRSVSLTYGKWLLSNFSKPLKLRFDVIHDLVPDELQMNAVRAAFYSNRRRIFLLEQPPPPINKDNLFSELLHIIAIFTNGRLHQVQLGALTLDAYLLHASERISND</sequence>
<dbReference type="HOGENOM" id="CLU_2073162_0_0_1"/>
<accession>A0A0D2E3P9</accession>
<reference evidence="1 2" key="1">
    <citation type="submission" date="2015-01" db="EMBL/GenBank/DDBJ databases">
        <title>The Genome Sequence of Exophiala oligosperma CBS72588.</title>
        <authorList>
            <consortium name="The Broad Institute Genomics Platform"/>
            <person name="Cuomo C."/>
            <person name="de Hoog S."/>
            <person name="Gorbushina A."/>
            <person name="Stielow B."/>
            <person name="Teixiera M."/>
            <person name="Abouelleil A."/>
            <person name="Chapman S.B."/>
            <person name="Priest M."/>
            <person name="Young S.K."/>
            <person name="Wortman J."/>
            <person name="Nusbaum C."/>
            <person name="Birren B."/>
        </authorList>
    </citation>
    <scope>NUCLEOTIDE SEQUENCE [LARGE SCALE GENOMIC DNA]</scope>
    <source>
        <strain evidence="1 2">CBS 72588</strain>
    </source>
</reference>
<name>A0A0D2E3P9_9EURO</name>
<keyword evidence="2" id="KW-1185">Reference proteome</keyword>